<feature type="binding site" description="axial binding residue" evidence="6">
    <location>
        <position position="468"/>
    </location>
    <ligand>
        <name>heme</name>
        <dbReference type="ChEBI" id="CHEBI:30413"/>
    </ligand>
    <ligandPart>
        <name>Fe</name>
        <dbReference type="ChEBI" id="CHEBI:18248"/>
    </ligandPart>
</feature>
<dbReference type="OrthoDB" id="3934656at2759"/>
<reference evidence="8" key="1">
    <citation type="journal article" date="2021" name="Nat. Commun.">
        <title>Genetic determinants of endophytism in the Arabidopsis root mycobiome.</title>
        <authorList>
            <person name="Mesny F."/>
            <person name="Miyauchi S."/>
            <person name="Thiergart T."/>
            <person name="Pickel B."/>
            <person name="Atanasova L."/>
            <person name="Karlsson M."/>
            <person name="Huettel B."/>
            <person name="Barry K.W."/>
            <person name="Haridas S."/>
            <person name="Chen C."/>
            <person name="Bauer D."/>
            <person name="Andreopoulos W."/>
            <person name="Pangilinan J."/>
            <person name="LaButti K."/>
            <person name="Riley R."/>
            <person name="Lipzen A."/>
            <person name="Clum A."/>
            <person name="Drula E."/>
            <person name="Henrissat B."/>
            <person name="Kohler A."/>
            <person name="Grigoriev I.V."/>
            <person name="Martin F.M."/>
            <person name="Hacquard S."/>
        </authorList>
    </citation>
    <scope>NUCLEOTIDE SEQUENCE</scope>
    <source>
        <strain evidence="8">MPI-CAGE-CH-0230</strain>
    </source>
</reference>
<dbReference type="RefSeq" id="XP_046005242.1">
    <property type="nucleotide sequence ID" value="XM_046162817.1"/>
</dbReference>
<dbReference type="Proteomes" id="UP000756346">
    <property type="component" value="Unassembled WGS sequence"/>
</dbReference>
<keyword evidence="5 6" id="KW-0408">Iron</keyword>
<evidence type="ECO:0000313" key="9">
    <source>
        <dbReference type="Proteomes" id="UP000756346"/>
    </source>
</evidence>
<accession>A0A9P8XS89</accession>
<keyword evidence="7" id="KW-1133">Transmembrane helix</keyword>
<keyword evidence="9" id="KW-1185">Reference proteome</keyword>
<keyword evidence="3 6" id="KW-0349">Heme</keyword>
<comment type="similarity">
    <text evidence="2">Belongs to the cytochrome P450 family.</text>
</comment>
<dbReference type="EMBL" id="JAGTJQ010000013">
    <property type="protein sequence ID" value="KAH7014275.1"/>
    <property type="molecule type" value="Genomic_DNA"/>
</dbReference>
<evidence type="ECO:0000313" key="8">
    <source>
        <dbReference type="EMBL" id="KAH7014275.1"/>
    </source>
</evidence>
<protein>
    <submittedName>
        <fullName evidence="8">Cytochrome P450</fullName>
    </submittedName>
</protein>
<keyword evidence="7" id="KW-0812">Transmembrane</keyword>
<dbReference type="PANTHER" id="PTHR24305">
    <property type="entry name" value="CYTOCHROME P450"/>
    <property type="match status" value="1"/>
</dbReference>
<dbReference type="SUPFAM" id="SSF48264">
    <property type="entry name" value="Cytochrome P450"/>
    <property type="match status" value="1"/>
</dbReference>
<dbReference type="GO" id="GO:0004497">
    <property type="term" value="F:monooxygenase activity"/>
    <property type="evidence" value="ECO:0007669"/>
    <property type="project" value="InterPro"/>
</dbReference>
<dbReference type="AlphaFoldDB" id="A0A9P8XS89"/>
<comment type="cofactor">
    <cofactor evidence="1 6">
        <name>heme</name>
        <dbReference type="ChEBI" id="CHEBI:30413"/>
    </cofactor>
</comment>
<comment type="caution">
    <text evidence="8">The sequence shown here is derived from an EMBL/GenBank/DDBJ whole genome shotgun (WGS) entry which is preliminary data.</text>
</comment>
<evidence type="ECO:0000256" key="3">
    <source>
        <dbReference type="ARBA" id="ARBA00022617"/>
    </source>
</evidence>
<dbReference type="InterPro" id="IPR036396">
    <property type="entry name" value="Cyt_P450_sf"/>
</dbReference>
<dbReference type="PRINTS" id="PR00463">
    <property type="entry name" value="EP450I"/>
</dbReference>
<organism evidence="8 9">
    <name type="scientific">Microdochium trichocladiopsis</name>
    <dbReference type="NCBI Taxonomy" id="1682393"/>
    <lineage>
        <taxon>Eukaryota</taxon>
        <taxon>Fungi</taxon>
        <taxon>Dikarya</taxon>
        <taxon>Ascomycota</taxon>
        <taxon>Pezizomycotina</taxon>
        <taxon>Sordariomycetes</taxon>
        <taxon>Xylariomycetidae</taxon>
        <taxon>Xylariales</taxon>
        <taxon>Microdochiaceae</taxon>
        <taxon>Microdochium</taxon>
    </lineage>
</organism>
<evidence type="ECO:0000256" key="5">
    <source>
        <dbReference type="ARBA" id="ARBA00023004"/>
    </source>
</evidence>
<keyword evidence="7" id="KW-0472">Membrane</keyword>
<dbReference type="Pfam" id="PF00067">
    <property type="entry name" value="p450"/>
    <property type="match status" value="1"/>
</dbReference>
<dbReference type="InterPro" id="IPR001128">
    <property type="entry name" value="Cyt_P450"/>
</dbReference>
<dbReference type="GO" id="GO:0020037">
    <property type="term" value="F:heme binding"/>
    <property type="evidence" value="ECO:0007669"/>
    <property type="project" value="InterPro"/>
</dbReference>
<feature type="transmembrane region" description="Helical" evidence="7">
    <location>
        <begin position="12"/>
        <end position="36"/>
    </location>
</feature>
<gene>
    <name evidence="8" type="ORF">B0I36DRAFT_436326</name>
</gene>
<name>A0A9P8XS89_9PEZI</name>
<evidence type="ECO:0000256" key="4">
    <source>
        <dbReference type="ARBA" id="ARBA00022723"/>
    </source>
</evidence>
<evidence type="ECO:0000256" key="7">
    <source>
        <dbReference type="SAM" id="Phobius"/>
    </source>
</evidence>
<keyword evidence="4 6" id="KW-0479">Metal-binding</keyword>
<dbReference type="InterPro" id="IPR002401">
    <property type="entry name" value="Cyt_P450_E_grp-I"/>
</dbReference>
<dbReference type="GeneID" id="70192363"/>
<proteinExistence type="inferred from homology"/>
<dbReference type="PANTHER" id="PTHR24305:SF232">
    <property type="entry name" value="P450, PUTATIVE (EUROFUNG)-RELATED"/>
    <property type="match status" value="1"/>
</dbReference>
<dbReference type="Gene3D" id="1.10.630.10">
    <property type="entry name" value="Cytochrome P450"/>
    <property type="match status" value="1"/>
</dbReference>
<evidence type="ECO:0000256" key="6">
    <source>
        <dbReference type="PIRSR" id="PIRSR602401-1"/>
    </source>
</evidence>
<sequence length="521" mass="58403">MSPSSSFAGNMLPPLAIAALALGLLPVTIAIYNLFFHPLARIPGPKLAAVTRLWFAYHARLGRSRGLTRWLHATYGPVVRVTPNMVWFVSADGFKQVYRAGSPFGKADWYYAVAAGHGPVSLFPMKREAPDTLDLVAEMYMPRYRAQRRLIGPTYSQANLQNHEVAVDEVVERFVAKLRQLEGKEVDLMEWMHILAIECLTAVTFRWSPGLIEAGTNYDTLWDGYFQFWRYASVVGLFPRIVLLSHKLGLKSKRFLQRLVALGVPSCPPPSKNIWMGIVGQMMSQSVGTRDVQKEPIGGLSDDLVRLHQEKPEFKQEYLSGMVSATLFAGGDTLTASLMAVIAQANHLPEVKARVMREIETSDIKGTASFQTVNSLEYTTATIKESMRHWPVVGLAMYREVPARGLTLEGYNIPPGTTVGTSPLAMHLSKEIFGEDAEEFKPERWLDEEYRLALEKYNFAFGSPNRSCPGRNISEQAIFKAFPTLMKHFDIEIVKMPHEDDMLTYGTAIMNGVKVKFHPRA</sequence>
<dbReference type="InterPro" id="IPR050121">
    <property type="entry name" value="Cytochrome_P450_monoxygenase"/>
</dbReference>
<evidence type="ECO:0000256" key="1">
    <source>
        <dbReference type="ARBA" id="ARBA00001971"/>
    </source>
</evidence>
<dbReference type="GO" id="GO:0016705">
    <property type="term" value="F:oxidoreductase activity, acting on paired donors, with incorporation or reduction of molecular oxygen"/>
    <property type="evidence" value="ECO:0007669"/>
    <property type="project" value="InterPro"/>
</dbReference>
<evidence type="ECO:0000256" key="2">
    <source>
        <dbReference type="ARBA" id="ARBA00010617"/>
    </source>
</evidence>
<dbReference type="GO" id="GO:0005506">
    <property type="term" value="F:iron ion binding"/>
    <property type="evidence" value="ECO:0007669"/>
    <property type="project" value="InterPro"/>
</dbReference>